<feature type="transmembrane region" description="Helical" evidence="1">
    <location>
        <begin position="117"/>
        <end position="140"/>
    </location>
</feature>
<feature type="transmembrane region" description="Helical" evidence="1">
    <location>
        <begin position="152"/>
        <end position="170"/>
    </location>
</feature>
<feature type="transmembrane region" description="Helical" evidence="1">
    <location>
        <begin position="20"/>
        <end position="37"/>
    </location>
</feature>
<accession>A0A0P6WXH8</accession>
<keyword evidence="1" id="KW-0812">Transmembrane</keyword>
<dbReference type="InterPro" id="IPR003675">
    <property type="entry name" value="Rce1/LyrA-like_dom"/>
</dbReference>
<proteinExistence type="predicted"/>
<dbReference type="GO" id="GO:0080120">
    <property type="term" value="P:CAAX-box protein maturation"/>
    <property type="evidence" value="ECO:0007669"/>
    <property type="project" value="UniProtKB-ARBA"/>
</dbReference>
<protein>
    <recommendedName>
        <fullName evidence="2">CAAX prenyl protease 2/Lysostaphin resistance protein A-like domain-containing protein</fullName>
    </recommendedName>
</protein>
<gene>
    <name evidence="3" type="ORF">ADM99_12810</name>
</gene>
<dbReference type="GO" id="GO:0004175">
    <property type="term" value="F:endopeptidase activity"/>
    <property type="evidence" value="ECO:0007669"/>
    <property type="project" value="UniProtKB-ARBA"/>
</dbReference>
<keyword evidence="1" id="KW-1133">Transmembrane helix</keyword>
<evidence type="ECO:0000256" key="1">
    <source>
        <dbReference type="SAM" id="Phobius"/>
    </source>
</evidence>
<dbReference type="EMBL" id="LGCK01000012">
    <property type="protein sequence ID" value="KPL71139.1"/>
    <property type="molecule type" value="Genomic_DNA"/>
</dbReference>
<evidence type="ECO:0000313" key="3">
    <source>
        <dbReference type="EMBL" id="KPL71139.1"/>
    </source>
</evidence>
<dbReference type="AlphaFoldDB" id="A0A0P6WXH8"/>
<feature type="transmembrane region" description="Helical" evidence="1">
    <location>
        <begin position="94"/>
        <end position="111"/>
    </location>
</feature>
<reference evidence="3 4" key="1">
    <citation type="submission" date="2015-07" db="EMBL/GenBank/DDBJ databases">
        <title>Genome sequence of Leptolinea tardivitalis DSM 16556.</title>
        <authorList>
            <person name="Hemp J."/>
            <person name="Ward L.M."/>
            <person name="Pace L.A."/>
            <person name="Fischer W.W."/>
        </authorList>
    </citation>
    <scope>NUCLEOTIDE SEQUENCE [LARGE SCALE GENOMIC DNA]</scope>
    <source>
        <strain evidence="3 4">YMTK-2</strain>
    </source>
</reference>
<feature type="domain" description="CAAX prenyl protease 2/Lysostaphin resistance protein A-like" evidence="2">
    <location>
        <begin position="118"/>
        <end position="230"/>
    </location>
</feature>
<evidence type="ECO:0000259" key="2">
    <source>
        <dbReference type="Pfam" id="PF02517"/>
    </source>
</evidence>
<feature type="transmembrane region" description="Helical" evidence="1">
    <location>
        <begin position="190"/>
        <end position="209"/>
    </location>
</feature>
<sequence>MKLSINNLPFNTRFAWLIELTKILLALIGIQLFRYFMYRIMVGLGSVSQLFEPAGDITNGLTMLLTGLGLWLMVRHSLGNPGFSKFTISSKGFIGMMAGLAIFVVMAGFNICMDPRQFIPTVLSCLIFPFFEEPIFRGWIWKRMSSVLPAKWNGISTILLTTQLFALWHLGYWDVVAMHVSSSTTTSGLIHIMLMKMVIASIIGLWTGFCRWKTGNLYGSILIHAFWNLLGR</sequence>
<keyword evidence="4" id="KW-1185">Reference proteome</keyword>
<dbReference type="Proteomes" id="UP000050430">
    <property type="component" value="Unassembled WGS sequence"/>
</dbReference>
<dbReference type="OrthoDB" id="9782250at2"/>
<dbReference type="Pfam" id="PF02517">
    <property type="entry name" value="Rce1-like"/>
    <property type="match status" value="1"/>
</dbReference>
<feature type="transmembrane region" description="Helical" evidence="1">
    <location>
        <begin position="57"/>
        <end position="74"/>
    </location>
</feature>
<dbReference type="STRING" id="229920.ADM99_12810"/>
<organism evidence="3 4">
    <name type="scientific">Leptolinea tardivitalis</name>
    <dbReference type="NCBI Taxonomy" id="229920"/>
    <lineage>
        <taxon>Bacteria</taxon>
        <taxon>Bacillati</taxon>
        <taxon>Chloroflexota</taxon>
        <taxon>Anaerolineae</taxon>
        <taxon>Anaerolineales</taxon>
        <taxon>Anaerolineaceae</taxon>
        <taxon>Leptolinea</taxon>
    </lineage>
</organism>
<keyword evidence="1" id="KW-0472">Membrane</keyword>
<evidence type="ECO:0000313" key="4">
    <source>
        <dbReference type="Proteomes" id="UP000050430"/>
    </source>
</evidence>
<name>A0A0P6WXH8_9CHLR</name>
<dbReference type="RefSeq" id="WP_062422890.1">
    <property type="nucleotide sequence ID" value="NZ_BBYA01000011.1"/>
</dbReference>
<comment type="caution">
    <text evidence="3">The sequence shown here is derived from an EMBL/GenBank/DDBJ whole genome shotgun (WGS) entry which is preliminary data.</text>
</comment>